<keyword evidence="2" id="KW-1185">Reference proteome</keyword>
<organism evidence="2 3">
    <name type="scientific">Hydra vulgaris</name>
    <name type="common">Hydra</name>
    <name type="synonym">Hydra attenuata</name>
    <dbReference type="NCBI Taxonomy" id="6087"/>
    <lineage>
        <taxon>Eukaryota</taxon>
        <taxon>Metazoa</taxon>
        <taxon>Cnidaria</taxon>
        <taxon>Hydrozoa</taxon>
        <taxon>Hydroidolina</taxon>
        <taxon>Anthoathecata</taxon>
        <taxon>Aplanulata</taxon>
        <taxon>Hydridae</taxon>
        <taxon>Hydra</taxon>
    </lineage>
</organism>
<evidence type="ECO:0000313" key="3">
    <source>
        <dbReference type="RefSeq" id="XP_065674284.1"/>
    </source>
</evidence>
<dbReference type="Proteomes" id="UP001652625">
    <property type="component" value="Chromosome 14"/>
</dbReference>
<evidence type="ECO:0000256" key="1">
    <source>
        <dbReference type="SAM" id="MobiDB-lite"/>
    </source>
</evidence>
<feature type="region of interest" description="Disordered" evidence="1">
    <location>
        <begin position="1"/>
        <end position="27"/>
    </location>
</feature>
<name>A0ABM4DIG7_HYDVU</name>
<feature type="compositionally biased region" description="Basic and acidic residues" evidence="1">
    <location>
        <begin position="9"/>
        <end position="27"/>
    </location>
</feature>
<proteinExistence type="predicted"/>
<reference evidence="3" key="1">
    <citation type="submission" date="2025-08" db="UniProtKB">
        <authorList>
            <consortium name="RefSeq"/>
        </authorList>
    </citation>
    <scope>IDENTIFICATION</scope>
</reference>
<evidence type="ECO:0000313" key="2">
    <source>
        <dbReference type="Proteomes" id="UP001652625"/>
    </source>
</evidence>
<dbReference type="GeneID" id="136091189"/>
<protein>
    <submittedName>
        <fullName evidence="3">Uncharacterized protein LOC136091189</fullName>
    </submittedName>
</protein>
<gene>
    <name evidence="3" type="primary">LOC136091189</name>
</gene>
<sequence>MSSLPGGGIKREKTVDKKAAERSENKKKDVFNVLMREQTLIAKKINREQERQEELVRKLCEKRRKNMEALEMEAAAVIGLGTRQKTIVKDSKKDEHERQIK</sequence>
<accession>A0ABM4DIG7</accession>
<dbReference type="RefSeq" id="XP_065674284.1">
    <property type="nucleotide sequence ID" value="XM_065818212.1"/>
</dbReference>